<dbReference type="EMBL" id="JBHSBL010000015">
    <property type="protein sequence ID" value="MFC4066294.1"/>
    <property type="molecule type" value="Genomic_DNA"/>
</dbReference>
<comment type="caution">
    <text evidence="1">The sequence shown here is derived from an EMBL/GenBank/DDBJ whole genome shotgun (WGS) entry which is preliminary data.</text>
</comment>
<protein>
    <recommendedName>
        <fullName evidence="3">Holin</fullName>
    </recommendedName>
</protein>
<evidence type="ECO:0000313" key="2">
    <source>
        <dbReference type="Proteomes" id="UP001595867"/>
    </source>
</evidence>
<sequence length="61" mass="6636">MTGTYIAGVWLLMSQFPELTPNEVVKIVSVPFATVGVGAGTAWTGRTIHQAYVRRRDSKAV</sequence>
<evidence type="ECO:0000313" key="1">
    <source>
        <dbReference type="EMBL" id="MFC4066294.1"/>
    </source>
</evidence>
<keyword evidence="2" id="KW-1185">Reference proteome</keyword>
<accession>A0ABV8ITQ9</accession>
<reference evidence="2" key="1">
    <citation type="journal article" date="2019" name="Int. J. Syst. Evol. Microbiol.">
        <title>The Global Catalogue of Microorganisms (GCM) 10K type strain sequencing project: providing services to taxonomists for standard genome sequencing and annotation.</title>
        <authorList>
            <consortium name="The Broad Institute Genomics Platform"/>
            <consortium name="The Broad Institute Genome Sequencing Center for Infectious Disease"/>
            <person name="Wu L."/>
            <person name="Ma J."/>
        </authorList>
    </citation>
    <scope>NUCLEOTIDE SEQUENCE [LARGE SCALE GENOMIC DNA]</scope>
    <source>
        <strain evidence="2">TBRC 5832</strain>
    </source>
</reference>
<evidence type="ECO:0008006" key="3">
    <source>
        <dbReference type="Google" id="ProtNLM"/>
    </source>
</evidence>
<proteinExistence type="predicted"/>
<name>A0ABV8ITQ9_9ACTN</name>
<gene>
    <name evidence="1" type="ORF">ACFO0C_15275</name>
</gene>
<dbReference type="Proteomes" id="UP001595867">
    <property type="component" value="Unassembled WGS sequence"/>
</dbReference>
<organism evidence="1 2">
    <name type="scientific">Actinoplanes subglobosus</name>
    <dbReference type="NCBI Taxonomy" id="1547892"/>
    <lineage>
        <taxon>Bacteria</taxon>
        <taxon>Bacillati</taxon>
        <taxon>Actinomycetota</taxon>
        <taxon>Actinomycetes</taxon>
        <taxon>Micromonosporales</taxon>
        <taxon>Micromonosporaceae</taxon>
        <taxon>Actinoplanes</taxon>
    </lineage>
</organism>
<dbReference type="RefSeq" id="WP_378067263.1">
    <property type="nucleotide sequence ID" value="NZ_JBHSBL010000015.1"/>
</dbReference>